<keyword evidence="4" id="KW-1185">Reference proteome</keyword>
<comment type="caution">
    <text evidence="3">The sequence shown here is derived from an EMBL/GenBank/DDBJ whole genome shotgun (WGS) entry which is preliminary data.</text>
</comment>
<protein>
    <submittedName>
        <fullName evidence="3">Golgi-associated kinase 1a</fullName>
    </submittedName>
</protein>
<proteinExistence type="predicted"/>
<evidence type="ECO:0000256" key="2">
    <source>
        <dbReference type="SAM" id="MobiDB-lite"/>
    </source>
</evidence>
<feature type="compositionally biased region" description="Polar residues" evidence="2">
    <location>
        <begin position="108"/>
        <end position="132"/>
    </location>
</feature>
<evidence type="ECO:0000313" key="3">
    <source>
        <dbReference type="EMBL" id="KAJ6255083.1"/>
    </source>
</evidence>
<gene>
    <name evidence="3" type="ORF">M0813_11740</name>
</gene>
<keyword evidence="3" id="KW-0808">Transferase</keyword>
<dbReference type="EMBL" id="JAOAOG010000014">
    <property type="protein sequence ID" value="KAJ6255083.1"/>
    <property type="molecule type" value="Genomic_DNA"/>
</dbReference>
<dbReference type="Proteomes" id="UP001150062">
    <property type="component" value="Unassembled WGS sequence"/>
</dbReference>
<name>A0ABQ8ZDV7_9EUKA</name>
<reference evidence="3" key="1">
    <citation type="submission" date="2022-08" db="EMBL/GenBank/DDBJ databases">
        <title>Novel sulfate-reducing endosymbionts in the free-living metamonad Anaeramoeba.</title>
        <authorList>
            <person name="Jerlstrom-Hultqvist J."/>
            <person name="Cepicka I."/>
            <person name="Gallot-Lavallee L."/>
            <person name="Salas-Leiva D."/>
            <person name="Curtis B.A."/>
            <person name="Zahonova K."/>
            <person name="Pipaliya S."/>
            <person name="Dacks J."/>
            <person name="Roger A.J."/>
        </authorList>
    </citation>
    <scope>NUCLEOTIDE SEQUENCE</scope>
    <source>
        <strain evidence="3">Schooner1</strain>
    </source>
</reference>
<feature type="region of interest" description="Disordered" evidence="2">
    <location>
        <begin position="166"/>
        <end position="195"/>
    </location>
</feature>
<evidence type="ECO:0000256" key="1">
    <source>
        <dbReference type="SAM" id="Coils"/>
    </source>
</evidence>
<keyword evidence="3" id="KW-0418">Kinase</keyword>
<organism evidence="3 4">
    <name type="scientific">Anaeramoeba flamelloides</name>
    <dbReference type="NCBI Taxonomy" id="1746091"/>
    <lineage>
        <taxon>Eukaryota</taxon>
        <taxon>Metamonada</taxon>
        <taxon>Anaeramoebidae</taxon>
        <taxon>Anaeramoeba</taxon>
    </lineage>
</organism>
<keyword evidence="1" id="KW-0175">Coiled coil</keyword>
<evidence type="ECO:0000313" key="4">
    <source>
        <dbReference type="Proteomes" id="UP001150062"/>
    </source>
</evidence>
<dbReference type="GO" id="GO:0016301">
    <property type="term" value="F:kinase activity"/>
    <property type="evidence" value="ECO:0007669"/>
    <property type="project" value="UniProtKB-KW"/>
</dbReference>
<feature type="coiled-coil region" evidence="1">
    <location>
        <begin position="36"/>
        <end position="84"/>
    </location>
</feature>
<sequence>MEKLLEGKNIDLYDLFILTQAQNTLFEQIDSNETQTKEREIEIQETKKQIKKTKIEIKEIEIEIKEKEREIKVKQIKIEKEKQKEIEIQKKFTNLTLKDERHIRDSNFKSSSENSQNKGTTSKNASSSTCNVPTDRPIPLGQINNYFQKFDLKIIEKILNSFYNQNQNQNQNNNSEKKNNQNQNQNKNKNKIDKSNQIFKNIERLNEISNGKYKNEKDFQIKLMKYFKNFEKDLGDLRFLCTGEIQQRAFYNDKPDFLIVDKSGKLLNFKFFSKWLIPLKYIGCRYLITSLRVGCMVRVG</sequence>
<feature type="compositionally biased region" description="Low complexity" evidence="2">
    <location>
        <begin position="166"/>
        <end position="187"/>
    </location>
</feature>
<accession>A0ABQ8ZDV7</accession>
<feature type="region of interest" description="Disordered" evidence="2">
    <location>
        <begin position="103"/>
        <end position="138"/>
    </location>
</feature>